<dbReference type="NCBIfam" id="NF040535">
    <property type="entry name" value="LiaF_C_term"/>
    <property type="match status" value="1"/>
</dbReference>
<gene>
    <name evidence="5" type="ORF">PaecuDRAFT_2987</name>
</gene>
<proteinExistence type="predicted"/>
<dbReference type="InterPro" id="IPR047793">
    <property type="entry name" value="LiaF_C"/>
</dbReference>
<reference evidence="5 6" key="1">
    <citation type="submission" date="2010-07" db="EMBL/GenBank/DDBJ databases">
        <title>The draft genome of Paenibacillus curdlanolyticus YK9.</title>
        <authorList>
            <consortium name="US DOE Joint Genome Institute (JGI-PGF)"/>
            <person name="Lucas S."/>
            <person name="Copeland A."/>
            <person name="Lapidus A."/>
            <person name="Cheng J.-F."/>
            <person name="Bruce D."/>
            <person name="Goodwin L."/>
            <person name="Pitluck S."/>
            <person name="Land M.L."/>
            <person name="Hauser L."/>
            <person name="Chang Y.-J."/>
            <person name="Jeffries C."/>
            <person name="Anderson I.J."/>
            <person name="Johnson E."/>
            <person name="Loganathan U."/>
            <person name="Mulhopadhyay B."/>
            <person name="Kyrpides N."/>
            <person name="Woyke T.J."/>
        </authorList>
    </citation>
    <scope>NUCLEOTIDE SEQUENCE [LARGE SCALE GENOMIC DNA]</scope>
    <source>
        <strain evidence="5 6">YK9</strain>
    </source>
</reference>
<protein>
    <submittedName>
        <fullName evidence="5">Membrane protein-like protein</fullName>
    </submittedName>
</protein>
<feature type="compositionally biased region" description="Pro residues" evidence="1">
    <location>
        <begin position="135"/>
        <end position="144"/>
    </location>
</feature>
<evidence type="ECO:0000259" key="3">
    <source>
        <dbReference type="Pfam" id="PF09922"/>
    </source>
</evidence>
<evidence type="ECO:0000313" key="5">
    <source>
        <dbReference type="EMBL" id="EFM10028.1"/>
    </source>
</evidence>
<dbReference type="Pfam" id="PF22570">
    <property type="entry name" value="LiaF-TM"/>
    <property type="match status" value="1"/>
</dbReference>
<evidence type="ECO:0000256" key="1">
    <source>
        <dbReference type="SAM" id="MobiDB-lite"/>
    </source>
</evidence>
<dbReference type="RefSeq" id="WP_006038975.1">
    <property type="nucleotide sequence ID" value="NZ_AEDD01000008.1"/>
</dbReference>
<feature type="region of interest" description="Disordered" evidence="1">
    <location>
        <begin position="130"/>
        <end position="193"/>
    </location>
</feature>
<feature type="compositionally biased region" description="Pro residues" evidence="1">
    <location>
        <begin position="161"/>
        <end position="172"/>
    </location>
</feature>
<sequence length="364" mass="41353">MNGRQYASRFLWGLFIVALGSGFLLKQFGIIDFDIGEIASTFWPVVLMFAGLNGLLFASSVGSAIWSGGVMFSIGFIFLGRNLDWFEWSVGDLMRFVGPVILIMFGLNMIFKPKHYGKREYDKRDDWQSFKPTGYVPPAPPLHPDPTAYPGTPDAIGQEEPAPPSPPNPPTGPNLSKEPNHKYESRHAQHLADRLNRHQQKIERKMERIHQKIERHAGGSYRKHRNPWERVEWWDNDPNTQTRSGFIGDIHIGNDHWELKPLNISHFVGDTVLDLTKAQIPAGETKITISSFIGDVKIYLPNDYEIGIHVVSSAFIGDARVLDMRDSRLFRSMDVESPYYKETEKRIKLVCSTFIGDVRVTKVG</sequence>
<evidence type="ECO:0000256" key="2">
    <source>
        <dbReference type="SAM" id="Phobius"/>
    </source>
</evidence>
<dbReference type="Pfam" id="PF09922">
    <property type="entry name" value="LiaF-like_C"/>
    <property type="match status" value="1"/>
</dbReference>
<feature type="transmembrane region" description="Helical" evidence="2">
    <location>
        <begin position="6"/>
        <end position="25"/>
    </location>
</feature>
<keyword evidence="2" id="KW-0472">Membrane</keyword>
<evidence type="ECO:0000259" key="4">
    <source>
        <dbReference type="Pfam" id="PF22570"/>
    </source>
</evidence>
<organism evidence="5 6">
    <name type="scientific">Paenibacillus curdlanolyticus YK9</name>
    <dbReference type="NCBI Taxonomy" id="717606"/>
    <lineage>
        <taxon>Bacteria</taxon>
        <taxon>Bacillati</taxon>
        <taxon>Bacillota</taxon>
        <taxon>Bacilli</taxon>
        <taxon>Bacillales</taxon>
        <taxon>Paenibacillaceae</taxon>
        <taxon>Paenibacillus</taxon>
    </lineage>
</organism>
<feature type="transmembrane region" description="Helical" evidence="2">
    <location>
        <begin position="93"/>
        <end position="111"/>
    </location>
</feature>
<dbReference type="InterPro" id="IPR024425">
    <property type="entry name" value="LiaF-like_C"/>
</dbReference>
<feature type="domain" description="LiaF transmembrane" evidence="4">
    <location>
        <begin position="11"/>
        <end position="115"/>
    </location>
</feature>
<keyword evidence="2" id="KW-0812">Transmembrane</keyword>
<accession>E0IBE8</accession>
<keyword evidence="6" id="KW-1185">Reference proteome</keyword>
<name>E0IBE8_9BACL</name>
<dbReference type="AlphaFoldDB" id="E0IBE8"/>
<dbReference type="Proteomes" id="UP000005387">
    <property type="component" value="Unassembled WGS sequence"/>
</dbReference>
<dbReference type="STRING" id="717606.PaecuDRAFT_2987"/>
<feature type="transmembrane region" description="Helical" evidence="2">
    <location>
        <begin position="45"/>
        <end position="78"/>
    </location>
</feature>
<keyword evidence="2" id="KW-1133">Transmembrane helix</keyword>
<dbReference type="eggNOG" id="COG4758">
    <property type="taxonomic scope" value="Bacteria"/>
</dbReference>
<dbReference type="EMBL" id="AEDD01000008">
    <property type="protein sequence ID" value="EFM10028.1"/>
    <property type="molecule type" value="Genomic_DNA"/>
</dbReference>
<dbReference type="InterPro" id="IPR054331">
    <property type="entry name" value="LiaF_TM"/>
</dbReference>
<feature type="compositionally biased region" description="Basic and acidic residues" evidence="1">
    <location>
        <begin position="178"/>
        <end position="193"/>
    </location>
</feature>
<evidence type="ECO:0000313" key="6">
    <source>
        <dbReference type="Proteomes" id="UP000005387"/>
    </source>
</evidence>
<feature type="domain" description="Cell wall-active antibiotics response LiaF-like C-terminal" evidence="3">
    <location>
        <begin position="246"/>
        <end position="360"/>
    </location>
</feature>